<feature type="chain" id="PRO_5027560728" evidence="1">
    <location>
        <begin position="23"/>
        <end position="90"/>
    </location>
</feature>
<feature type="signal peptide" evidence="1">
    <location>
        <begin position="1"/>
        <end position="22"/>
    </location>
</feature>
<dbReference type="FunCoup" id="A0A6P6EVZ8">
    <property type="interactions" value="3"/>
</dbReference>
<dbReference type="CTD" id="164237"/>
<dbReference type="InParanoid" id="A0A6P6EVZ8"/>
<proteinExistence type="predicted"/>
<dbReference type="Proteomes" id="UP000515203">
    <property type="component" value="Unplaced"/>
</dbReference>
<accession>A0A6P6EVZ8</accession>
<name>A0A6P6EVZ8_OCTDE</name>
<gene>
    <name evidence="3" type="primary">Wfdc13</name>
</gene>
<keyword evidence="2" id="KW-1185">Reference proteome</keyword>
<sequence length="90" mass="10411">MNTVLFLQFLLVLSLMLQLVPGSPRQRFLKYILEPPTCISDNKGCYIYCTPEGWCPPGFQCCTAYCGIICSKNKPKRKKDKDEEFRQQNI</sequence>
<organism evidence="2 3">
    <name type="scientific">Octodon degus</name>
    <name type="common">Degu</name>
    <name type="synonym">Sciurus degus</name>
    <dbReference type="NCBI Taxonomy" id="10160"/>
    <lineage>
        <taxon>Eukaryota</taxon>
        <taxon>Metazoa</taxon>
        <taxon>Chordata</taxon>
        <taxon>Craniata</taxon>
        <taxon>Vertebrata</taxon>
        <taxon>Euteleostomi</taxon>
        <taxon>Mammalia</taxon>
        <taxon>Eutheria</taxon>
        <taxon>Euarchontoglires</taxon>
        <taxon>Glires</taxon>
        <taxon>Rodentia</taxon>
        <taxon>Hystricomorpha</taxon>
        <taxon>Octodontidae</taxon>
        <taxon>Octodon</taxon>
    </lineage>
</organism>
<keyword evidence="1" id="KW-0732">Signal</keyword>
<evidence type="ECO:0000256" key="1">
    <source>
        <dbReference type="SAM" id="SignalP"/>
    </source>
</evidence>
<evidence type="ECO:0000313" key="3">
    <source>
        <dbReference type="RefSeq" id="XP_023576446.1"/>
    </source>
</evidence>
<evidence type="ECO:0000313" key="2">
    <source>
        <dbReference type="Proteomes" id="UP000515203"/>
    </source>
</evidence>
<dbReference type="GeneID" id="101587985"/>
<reference evidence="3" key="1">
    <citation type="submission" date="2025-08" db="UniProtKB">
        <authorList>
            <consortium name="RefSeq"/>
        </authorList>
    </citation>
    <scope>IDENTIFICATION</scope>
</reference>
<dbReference type="RefSeq" id="XP_023576446.1">
    <property type="nucleotide sequence ID" value="XM_023720678.1"/>
</dbReference>
<protein>
    <submittedName>
        <fullName evidence="3">WAP four-disulfide core domain protein 13</fullName>
    </submittedName>
</protein>
<dbReference type="AlphaFoldDB" id="A0A6P6EVZ8"/>
<dbReference type="OrthoDB" id="9836967at2759"/>